<dbReference type="InterPro" id="IPR011051">
    <property type="entry name" value="RmlC_Cupin_sf"/>
</dbReference>
<evidence type="ECO:0000313" key="5">
    <source>
        <dbReference type="EMBL" id="SEO82046.1"/>
    </source>
</evidence>
<comment type="subunit">
    <text evidence="1">Homodimer.</text>
</comment>
<dbReference type="SUPFAM" id="SSF51182">
    <property type="entry name" value="RmlC-like cupins"/>
    <property type="match status" value="1"/>
</dbReference>
<dbReference type="InterPro" id="IPR007247">
    <property type="entry name" value="Ureidogly_lyase"/>
</dbReference>
<protein>
    <submittedName>
        <fullName evidence="5">Ureidoglycolate lyase</fullName>
    </submittedName>
</protein>
<evidence type="ECO:0000256" key="2">
    <source>
        <dbReference type="ARBA" id="ARBA00022631"/>
    </source>
</evidence>
<dbReference type="PANTHER" id="PTHR21221">
    <property type="entry name" value="UREIDOGLYCOLATE HYDROLASE"/>
    <property type="match status" value="1"/>
</dbReference>
<dbReference type="PIRSF" id="PIRSF017306">
    <property type="entry name" value="Ureidogly_hydro"/>
    <property type="match status" value="1"/>
</dbReference>
<dbReference type="NCBIfam" id="NF009932">
    <property type="entry name" value="PRK13395.1"/>
    <property type="match status" value="1"/>
</dbReference>
<name>A0A1H8SU84_9GAMM</name>
<evidence type="ECO:0000313" key="6">
    <source>
        <dbReference type="Proteomes" id="UP000199657"/>
    </source>
</evidence>
<dbReference type="RefSeq" id="WP_091642448.1">
    <property type="nucleotide sequence ID" value="NZ_FOEG01000003.1"/>
</dbReference>
<dbReference type="AlphaFoldDB" id="A0A1H8SU84"/>
<evidence type="ECO:0000256" key="3">
    <source>
        <dbReference type="ARBA" id="ARBA00023239"/>
    </source>
</evidence>
<dbReference type="GO" id="GO:0004848">
    <property type="term" value="F:ureidoglycolate hydrolase activity"/>
    <property type="evidence" value="ECO:0007669"/>
    <property type="project" value="InterPro"/>
</dbReference>
<keyword evidence="6" id="KW-1185">Reference proteome</keyword>
<comment type="catalytic activity">
    <reaction evidence="4">
        <text>(S)-ureidoglycolate = urea + glyoxylate</text>
        <dbReference type="Rhea" id="RHEA:11304"/>
        <dbReference type="ChEBI" id="CHEBI:16199"/>
        <dbReference type="ChEBI" id="CHEBI:36655"/>
        <dbReference type="ChEBI" id="CHEBI:57296"/>
        <dbReference type="EC" id="4.3.2.3"/>
    </reaction>
</comment>
<dbReference type="GO" id="GO:0050385">
    <property type="term" value="F:ureidoglycolate lyase activity"/>
    <property type="evidence" value="ECO:0007669"/>
    <property type="project" value="UniProtKB-EC"/>
</dbReference>
<dbReference type="GO" id="GO:0006144">
    <property type="term" value="P:purine nucleobase metabolic process"/>
    <property type="evidence" value="ECO:0007669"/>
    <property type="project" value="UniProtKB-KW"/>
</dbReference>
<dbReference type="Proteomes" id="UP000199657">
    <property type="component" value="Unassembled WGS sequence"/>
</dbReference>
<dbReference type="InterPro" id="IPR047233">
    <property type="entry name" value="UAH_cupin"/>
</dbReference>
<dbReference type="STRING" id="406100.SAMN04488052_103194"/>
<keyword evidence="2" id="KW-0659">Purine metabolism</keyword>
<keyword evidence="3 5" id="KW-0456">Lyase</keyword>
<gene>
    <name evidence="5" type="ORF">SAMN04488052_103194</name>
</gene>
<dbReference type="CDD" id="cd20298">
    <property type="entry name" value="cupin_UAH"/>
    <property type="match status" value="1"/>
</dbReference>
<reference evidence="5 6" key="1">
    <citation type="submission" date="2016-10" db="EMBL/GenBank/DDBJ databases">
        <authorList>
            <person name="de Groot N.N."/>
        </authorList>
    </citation>
    <scope>NUCLEOTIDE SEQUENCE [LARGE SCALE GENOMIC DNA]</scope>
    <source>
        <strain evidence="5 6">CGMCC 1.6291</strain>
    </source>
</reference>
<evidence type="ECO:0000256" key="4">
    <source>
        <dbReference type="ARBA" id="ARBA00047684"/>
    </source>
</evidence>
<proteinExistence type="predicted"/>
<dbReference type="Pfam" id="PF04115">
    <property type="entry name" value="Ureidogly_lyase"/>
    <property type="match status" value="1"/>
</dbReference>
<sequence length="164" mass="18142">MLTLTAAPLTREAFAPFGDVIQVDDRVESFPINGGNTQRYHDQAQVQILGDNARPIISIFRSQPYRFPISLELLERHPQGSQAFMPINGDRFVVVVAPAGECIRAEDVRAFVTNGQQGVNFHAGVWHHPMLALDRVGDFLVVDRAGDGNNCDERDLPCPMTVSD</sequence>
<dbReference type="EMBL" id="FOEG01000003">
    <property type="protein sequence ID" value="SEO82046.1"/>
    <property type="molecule type" value="Genomic_DNA"/>
</dbReference>
<accession>A0A1H8SU84</accession>
<dbReference type="PANTHER" id="PTHR21221:SF1">
    <property type="entry name" value="UREIDOGLYCOLATE LYASE"/>
    <property type="match status" value="1"/>
</dbReference>
<organism evidence="5 6">
    <name type="scientific">Aquisalimonas asiatica</name>
    <dbReference type="NCBI Taxonomy" id="406100"/>
    <lineage>
        <taxon>Bacteria</taxon>
        <taxon>Pseudomonadati</taxon>
        <taxon>Pseudomonadota</taxon>
        <taxon>Gammaproteobacteria</taxon>
        <taxon>Chromatiales</taxon>
        <taxon>Ectothiorhodospiraceae</taxon>
        <taxon>Aquisalimonas</taxon>
    </lineage>
</organism>
<dbReference type="OrthoDB" id="9804602at2"/>
<dbReference type="InterPro" id="IPR024060">
    <property type="entry name" value="Ureidoglycolate_lyase_dom_sf"/>
</dbReference>
<dbReference type="GO" id="GO:0000256">
    <property type="term" value="P:allantoin catabolic process"/>
    <property type="evidence" value="ECO:0007669"/>
    <property type="project" value="InterPro"/>
</dbReference>
<evidence type="ECO:0000256" key="1">
    <source>
        <dbReference type="ARBA" id="ARBA00011738"/>
    </source>
</evidence>
<dbReference type="Gene3D" id="2.60.120.480">
    <property type="entry name" value="Ureidoglycolate hydrolase"/>
    <property type="match status" value="1"/>
</dbReference>